<protein>
    <submittedName>
        <fullName evidence="1">Uncharacterized protein</fullName>
    </submittedName>
</protein>
<dbReference type="Proteomes" id="UP000663850">
    <property type="component" value="Unassembled WGS sequence"/>
</dbReference>
<proteinExistence type="predicted"/>
<accession>A0A8H3D814</accession>
<gene>
    <name evidence="1" type="ORF">RDB_LOCUS107449</name>
</gene>
<comment type="caution">
    <text evidence="1">The sequence shown here is derived from an EMBL/GenBank/DDBJ whole genome shotgun (WGS) entry which is preliminary data.</text>
</comment>
<evidence type="ECO:0000313" key="1">
    <source>
        <dbReference type="EMBL" id="CAE6511897.1"/>
    </source>
</evidence>
<dbReference type="EMBL" id="CAJMWZ010005854">
    <property type="protein sequence ID" value="CAE6511897.1"/>
    <property type="molecule type" value="Genomic_DNA"/>
</dbReference>
<reference evidence="1" key="1">
    <citation type="submission" date="2021-01" db="EMBL/GenBank/DDBJ databases">
        <authorList>
            <person name="Kaushik A."/>
        </authorList>
    </citation>
    <scope>NUCLEOTIDE SEQUENCE</scope>
    <source>
        <strain evidence="1">Type strain: AG8-Rh-89/</strain>
    </source>
</reference>
<sequence>MKDYISCHGPRGHRNFSWDPSSLAYYANLYLLDVLQYMNPENDGKGGMEVEPSLPEVSPEFVKHHGLEPAVRDGVIRIKEVDPGLNHMSSLPRDDYLPTGGVVFFIGVGTKPMSLKAVHQDIAHPKGLIAPVLIFPTQEQGPDHQGRMILGPFPIKPTEDEPRGQSQSLNFNPWAEFAVDAQPRTADSPSIFSQSNLVREYIIVEAEFDIIPTICHLARQESVTNAICFVKYLNATEALIDPMKKIVSKPIHVVRSGTPINKALKKALQSASGSLIFCDMFVNLHPELSNKAFDLVIHVGVPENDTIFGNHTQLPDLRTSNIILSRKEVTGSNGSLPAELRRMGVSAIDATTKRDLNRQTELSTIASERVIWRDSLASVSSAAHVRSYYMAWIIYHISGSQKRQDWTAFDVVNNANRHVKEVLLHGYGKQGNPVRGRPAVTPGFVAHFKLEDAAAAGILTARG</sequence>
<organism evidence="1 2">
    <name type="scientific">Rhizoctonia solani</name>
    <dbReference type="NCBI Taxonomy" id="456999"/>
    <lineage>
        <taxon>Eukaryota</taxon>
        <taxon>Fungi</taxon>
        <taxon>Dikarya</taxon>
        <taxon>Basidiomycota</taxon>
        <taxon>Agaricomycotina</taxon>
        <taxon>Agaricomycetes</taxon>
        <taxon>Cantharellales</taxon>
        <taxon>Ceratobasidiaceae</taxon>
        <taxon>Rhizoctonia</taxon>
    </lineage>
</organism>
<dbReference type="AlphaFoldDB" id="A0A8H3D814"/>
<name>A0A8H3D814_9AGAM</name>
<evidence type="ECO:0000313" key="2">
    <source>
        <dbReference type="Proteomes" id="UP000663850"/>
    </source>
</evidence>